<organism evidence="5 6">
    <name type="scientific">Hyalangium rubrum</name>
    <dbReference type="NCBI Taxonomy" id="3103134"/>
    <lineage>
        <taxon>Bacteria</taxon>
        <taxon>Pseudomonadati</taxon>
        <taxon>Myxococcota</taxon>
        <taxon>Myxococcia</taxon>
        <taxon>Myxococcales</taxon>
        <taxon>Cystobacterineae</taxon>
        <taxon>Archangiaceae</taxon>
        <taxon>Hyalangium</taxon>
    </lineage>
</organism>
<accession>A0ABU5H6H8</accession>
<keyword evidence="2" id="KW-0727">SH2 domain</keyword>
<feature type="domain" description="HYR" evidence="4">
    <location>
        <begin position="594"/>
        <end position="672"/>
    </location>
</feature>
<feature type="compositionally biased region" description="Polar residues" evidence="3">
    <location>
        <begin position="1687"/>
        <end position="1699"/>
    </location>
</feature>
<dbReference type="InterPro" id="IPR013783">
    <property type="entry name" value="Ig-like_fold"/>
</dbReference>
<dbReference type="RefSeq" id="WP_321547803.1">
    <property type="nucleotide sequence ID" value="NZ_JAXIVS010000007.1"/>
</dbReference>
<reference evidence="5 6" key="1">
    <citation type="submission" date="2023-12" db="EMBL/GenBank/DDBJ databases">
        <title>the genome sequence of Hyalangium sp. s54d21.</title>
        <authorList>
            <person name="Zhang X."/>
        </authorList>
    </citation>
    <scope>NUCLEOTIDE SEQUENCE [LARGE SCALE GENOMIC DNA]</scope>
    <source>
        <strain evidence="6">s54d21</strain>
    </source>
</reference>
<dbReference type="InterPro" id="IPR011042">
    <property type="entry name" value="6-blade_b-propeller_TolB-like"/>
</dbReference>
<gene>
    <name evidence="5" type="ORF">SYV04_21900</name>
</gene>
<dbReference type="PANTHER" id="PTHR15127">
    <property type="entry name" value="HEAVYWEIGHT, ISOFORM A"/>
    <property type="match status" value="1"/>
</dbReference>
<evidence type="ECO:0000313" key="6">
    <source>
        <dbReference type="Proteomes" id="UP001291309"/>
    </source>
</evidence>
<dbReference type="InterPro" id="IPR032179">
    <property type="entry name" value="Cry22Aa_Ig-like"/>
</dbReference>
<dbReference type="InterPro" id="IPR051846">
    <property type="entry name" value="SH2_domain_adapters"/>
</dbReference>
<keyword evidence="1" id="KW-0677">Repeat</keyword>
<evidence type="ECO:0000259" key="4">
    <source>
        <dbReference type="PROSITE" id="PS50825"/>
    </source>
</evidence>
<dbReference type="Gene3D" id="2.130.10.10">
    <property type="entry name" value="YVTN repeat-like/Quinoprotein amine dehydrogenase"/>
    <property type="match status" value="1"/>
</dbReference>
<dbReference type="Proteomes" id="UP001291309">
    <property type="component" value="Unassembled WGS sequence"/>
</dbReference>
<sequence length="1699" mass="174287">MAQESASDLGRTFTTDADFALGTFDGARAGAPQSDQLRIATGARLPPFLWVANSNLGTVTKVDTRTGKQVARYDSVLTQNWDGSTPSVRPPRDACNFPVHTAVDANGDVFVVNRGNCSGTFAAITKYTGSLARCIDRNGDGVITTSVDANGDGIISTSNAAEFAGQSDDCIQWTKNYAGVDDPGRSLVVDAEQNVWVAGYGSSKLYKLSGDTGAALKVIDLRAETGVTTGILGLAVGPGGYLYTSDGISTRSIRKINPNASSGSHVVDTLSAPVATFGITVDRNGMVWLGADSDSVSGVVRADFVARTAQVVGGGGGCVGRTHGVAVDAAGDIWAACWSSGRVLRVSSSGSFLNSWVVGTRPEGVAVAPDNRIWVVNSSSDSLSVINPTTTGSTQTHPAGGGLPLTSSDMTGFQHHHFTLRQGIWSVVHDSGQAQAHWGTVSWNSEPQGATPPGSSIQVYARAADTREALSSRLFTYPPLVNGQAFTGVDGRFLEIKVVLRSANFGGDPVLSDLTISRQNSGPMALCQSRDVCATQNSCAAQISVDNGSYDPDGDPLTLTQSPAGPYGIGARDVVLTASDANSSASCTANIRVRDCSPPAITCASPVIAECTGNESATVASGEAQATDQCSAVSVSGPETGSYPLGSTAVTYTATDAAGNSETCTSSVRVVDTLPPSITCPAETTIECANGGAFSSGVGSASATDGCSAVAVAAPTAAWYPLGTATLAWSATDTSGNVAQCSAPLNVVDTRAPVITLQGSSSQLLECGTGYTEPGYSANDACQGDVSDEVVATGTVDTQVPGTYTRRYSVADGAGNSASVVTRNVAVVDTLAPSVTLNGSASEVLECGASFIDPGVSTDDSCSGAEIGSLVITGAVDSGQLGTYTLSYAVTDPSGNLAPALERTVTLRDTLAPTLALNGLANEVLECGEAYVPQGARAIDACAGDLAAVVVTTGSVNPAQPGAYELRYTVADPSGNAAPALLRTVTVRDTQAPAVALNGAASSTVECGTSYTEQGATASDACMGTQGVQVTITGSVDTAQLGPQTLSYRAVDSAGNTSAPVQRTVTVQDTQGPTLALNGPATLSLACGTPFIEQGATAHDLCLGDMSNRVTISGTVDIQHAGNYVLTYNATDTAGHVAPSVTRTVQVSDSEGPTLALTGANPMQLECMRDWYSEPGATAVDACAGNVSGSINIQHGYINSATPGSYPVTYTATDGANTATAVRDVQVRDTLPPDLYLNGGSTLVLECRVNTYSEQGAVAQDLCAGNLSGAVAITGEVDANVPGAYPVRYRVEDGHGFTTEKVRDVRVVDTRPPTLVLAGSGTPTVECSRDAFLDVGATATDVCAGDVTHRITVSGTQNIVAPGTYPITYSVTDPSGNAAESVTRNVTVRDSKGPVVTVNGQANMELECKVDTYTELGATAYDACQGDMTSAINIYGSGANTSAVGTYNIQYGVWDVSGNTTMALRTVKVVDRLKPTLTLVGSSIVQHECASGEFVDPGYSAFDVCYGDLTQSVTKSGWVNAWVLGSYPITYNVQDSTLLKAPTLTRTVQVVDTQGPTLTYRQVSVTPADQTMRNFTLADCVTANDVCDGWSNANNGTILSIYSDEPEDASGDSDGSTVQDIVITGRSSFRLRAERQSNGNGRVYGVRFELKDLAGNARPGLCQITVPSAAGRGVPADDGAGAGYTVSAPSPTLASRGTP</sequence>
<comment type="caution">
    <text evidence="5">The sequence shown here is derived from an EMBL/GenBank/DDBJ whole genome shotgun (WGS) entry which is preliminary data.</text>
</comment>
<dbReference type="Pfam" id="PF16403">
    <property type="entry name" value="Bact_surface_Ig-like"/>
    <property type="match status" value="10"/>
</dbReference>
<feature type="region of interest" description="Disordered" evidence="3">
    <location>
        <begin position="1675"/>
        <end position="1699"/>
    </location>
</feature>
<dbReference type="PANTHER" id="PTHR15127:SF32">
    <property type="entry name" value="HEAVYWEIGHT, ISOFORM A"/>
    <property type="match status" value="1"/>
</dbReference>
<evidence type="ECO:0000313" key="5">
    <source>
        <dbReference type="EMBL" id="MDY7229082.1"/>
    </source>
</evidence>
<protein>
    <submittedName>
        <fullName evidence="5">DUF5011 domain-containing protein</fullName>
    </submittedName>
</protein>
<dbReference type="PROSITE" id="PS50825">
    <property type="entry name" value="HYR"/>
    <property type="match status" value="1"/>
</dbReference>
<evidence type="ECO:0000256" key="2">
    <source>
        <dbReference type="ARBA" id="ARBA00022999"/>
    </source>
</evidence>
<dbReference type="SUPFAM" id="SSF63825">
    <property type="entry name" value="YWTD domain"/>
    <property type="match status" value="1"/>
</dbReference>
<dbReference type="Gene3D" id="2.60.40.10">
    <property type="entry name" value="Immunoglobulins"/>
    <property type="match status" value="10"/>
</dbReference>
<dbReference type="InterPro" id="IPR015943">
    <property type="entry name" value="WD40/YVTN_repeat-like_dom_sf"/>
</dbReference>
<dbReference type="Pfam" id="PF02494">
    <property type="entry name" value="HYR"/>
    <property type="match status" value="1"/>
</dbReference>
<proteinExistence type="predicted"/>
<evidence type="ECO:0000256" key="3">
    <source>
        <dbReference type="SAM" id="MobiDB-lite"/>
    </source>
</evidence>
<dbReference type="EMBL" id="JAXIVS010000007">
    <property type="protein sequence ID" value="MDY7229082.1"/>
    <property type="molecule type" value="Genomic_DNA"/>
</dbReference>
<dbReference type="SUPFAM" id="SSF101898">
    <property type="entry name" value="NHL repeat"/>
    <property type="match status" value="1"/>
</dbReference>
<dbReference type="InterPro" id="IPR003410">
    <property type="entry name" value="HYR_dom"/>
</dbReference>
<evidence type="ECO:0000256" key="1">
    <source>
        <dbReference type="ARBA" id="ARBA00022737"/>
    </source>
</evidence>
<name>A0ABU5H6H8_9BACT</name>
<keyword evidence="6" id="KW-1185">Reference proteome</keyword>
<dbReference type="Gene3D" id="2.120.10.30">
    <property type="entry name" value="TolB, C-terminal domain"/>
    <property type="match status" value="1"/>
</dbReference>